<dbReference type="AlphaFoldDB" id="V6TBL9"/>
<evidence type="ECO:0000313" key="1">
    <source>
        <dbReference type="EMBL" id="ESU35827.1"/>
    </source>
</evidence>
<dbReference type="VEuPathDB" id="GiardiaDB:QR46_1621"/>
<dbReference type="EMBL" id="AHGT01000067">
    <property type="protein sequence ID" value="ESU35827.1"/>
    <property type="molecule type" value="Genomic_DNA"/>
</dbReference>
<reference evidence="1 2" key="2">
    <citation type="journal article" date="2013" name="Genome Biol. Evol.">
        <title>Genome sequencing of Giardia lamblia genotypes A2 and B isolates (DH and GS) and comparative analysis with the genomes of genotypes A1 and E (WB and Pig).</title>
        <authorList>
            <person name="Adam R.D."/>
            <person name="Dahlstrom E.W."/>
            <person name="Martens C.A."/>
            <person name="Bruno D.P."/>
            <person name="Barbian K.D."/>
            <person name="Ricklefs S.M."/>
            <person name="Hernandez M.M."/>
            <person name="Narla N.P."/>
            <person name="Patel R.B."/>
            <person name="Porcella S.F."/>
            <person name="Nash T.E."/>
        </authorList>
    </citation>
    <scope>NUCLEOTIDE SEQUENCE [LARGE SCALE GENOMIC DNA]</scope>
    <source>
        <strain evidence="1 2">DH</strain>
    </source>
</reference>
<organism evidence="1 2">
    <name type="scientific">Giardia intestinalis</name>
    <name type="common">Giardia lamblia</name>
    <dbReference type="NCBI Taxonomy" id="5741"/>
    <lineage>
        <taxon>Eukaryota</taxon>
        <taxon>Metamonada</taxon>
        <taxon>Diplomonadida</taxon>
        <taxon>Hexamitidae</taxon>
        <taxon>Giardiinae</taxon>
        <taxon>Giardia</taxon>
    </lineage>
</organism>
<name>V6TBL9_GIAIN</name>
<dbReference type="Proteomes" id="UP000018320">
    <property type="component" value="Unassembled WGS sequence"/>
</dbReference>
<gene>
    <name evidence="1" type="ORF">DHA2_154654</name>
</gene>
<feature type="non-terminal residue" evidence="1">
    <location>
        <position position="1"/>
    </location>
</feature>
<evidence type="ECO:0000313" key="2">
    <source>
        <dbReference type="Proteomes" id="UP000018320"/>
    </source>
</evidence>
<sequence length="403" mass="45078">VLILNLVKKFNQRNLMSADDISSVEDISGGVPATSQTDNSLIEAFSAVTDLPSFSVSIDVSDSSETSGSDSTYNISFYSRTLGRKKCLNINNCVLRVADDKQDDLAAALEIFLKARDPLANQKFYNYPSLEFYVDPIHTIILKAIEGSSGPKARMSDIYALSALQCDPSSCRTEDTLMCTKLEAIYPLLSWVPQRSKAYLESMLPVSMSRHLNLPAKLCMSQPLGRNNDESNEEVDGEADCIRIQIGNKIHPFERVTSIPHLGTTLLSKAYVGIDDESPVIVEFVCPVCSMELNVDEVIKDLLIEHGVSLLERQIEGLDLSDPDFPKDKYTLSRVEKAKEISVHEAVGHLRRIVSDSLREYFCRHLAKEKLRLQGIMCPDELMEGQYRIFMTELKRRLAEASL</sequence>
<accession>V6TBL9</accession>
<dbReference type="VEuPathDB" id="GiardiaDB:GL50581_3120"/>
<dbReference type="VEuPathDB" id="GiardiaDB:GL50803_0016791"/>
<proteinExistence type="predicted"/>
<protein>
    <submittedName>
        <fullName evidence="1">Uncharacterized protein</fullName>
    </submittedName>
</protein>
<dbReference type="VEuPathDB" id="GiardiaDB:DHA2_154654"/>
<reference evidence="2" key="1">
    <citation type="submission" date="2012-02" db="EMBL/GenBank/DDBJ databases">
        <title>Genome sequencing of Giardia lamblia Genotypes A2 and B isolates (DH and GS) and comparative analysis with the genomes of Genotypes A1 and E (WB and Pig).</title>
        <authorList>
            <person name="Adam R."/>
            <person name="Dahlstrom E."/>
            <person name="Martens C."/>
            <person name="Bruno D."/>
            <person name="Barbian K."/>
            <person name="Porcella S.F."/>
            <person name="Nash T."/>
        </authorList>
    </citation>
    <scope>NUCLEOTIDE SEQUENCE</scope>
    <source>
        <strain evidence="2">DH</strain>
    </source>
</reference>
<comment type="caution">
    <text evidence="1">The sequence shown here is derived from an EMBL/GenBank/DDBJ whole genome shotgun (WGS) entry which is preliminary data.</text>
</comment>